<keyword evidence="3" id="KW-1185">Reference proteome</keyword>
<evidence type="ECO:0000256" key="1">
    <source>
        <dbReference type="SAM" id="SignalP"/>
    </source>
</evidence>
<evidence type="ECO:0000313" key="2">
    <source>
        <dbReference type="EMBL" id="MCF0060380.1"/>
    </source>
</evidence>
<accession>A0A9X1PHI7</accession>
<organism evidence="2 3">
    <name type="scientific">Dyadobacter chenwenxiniae</name>
    <dbReference type="NCBI Taxonomy" id="2906456"/>
    <lineage>
        <taxon>Bacteria</taxon>
        <taxon>Pseudomonadati</taxon>
        <taxon>Bacteroidota</taxon>
        <taxon>Cytophagia</taxon>
        <taxon>Cytophagales</taxon>
        <taxon>Spirosomataceae</taxon>
        <taxon>Dyadobacter</taxon>
    </lineage>
</organism>
<dbReference type="EMBL" id="JAJTTC010000001">
    <property type="protein sequence ID" value="MCF0060380.1"/>
    <property type="molecule type" value="Genomic_DNA"/>
</dbReference>
<dbReference type="Proteomes" id="UP001139000">
    <property type="component" value="Unassembled WGS sequence"/>
</dbReference>
<feature type="chain" id="PRO_5040900560" evidence="1">
    <location>
        <begin position="28"/>
        <end position="187"/>
    </location>
</feature>
<sequence>MRKLVFYLAKECLGWAVLCSIPVTAFAQNETISVNATENKRPISLYIYGKNDFLDHSVQFYKDAGLRLARLNGGNNASPYNWRAKLAVHPDWYNNVYPANWDTYAQKINNDFPGMNRQSSQSVRWCFCRTTWTIAQPLLCQMQLLVQQWDYDLKQIFNPETPCLLTGQPVLQAAWRFRLLSIMGPKK</sequence>
<proteinExistence type="predicted"/>
<protein>
    <submittedName>
        <fullName evidence="2">Uncharacterized protein</fullName>
    </submittedName>
</protein>
<name>A0A9X1PHI7_9BACT</name>
<keyword evidence="1" id="KW-0732">Signal</keyword>
<dbReference type="AlphaFoldDB" id="A0A9X1PHI7"/>
<dbReference type="Gene3D" id="3.20.20.80">
    <property type="entry name" value="Glycosidases"/>
    <property type="match status" value="1"/>
</dbReference>
<gene>
    <name evidence="2" type="ORF">LXM26_02670</name>
</gene>
<feature type="signal peptide" evidence="1">
    <location>
        <begin position="1"/>
        <end position="27"/>
    </location>
</feature>
<evidence type="ECO:0000313" key="3">
    <source>
        <dbReference type="Proteomes" id="UP001139000"/>
    </source>
</evidence>
<reference evidence="2" key="1">
    <citation type="submission" date="2021-12" db="EMBL/GenBank/DDBJ databases">
        <title>Novel species in genus Dyadobacter.</title>
        <authorList>
            <person name="Ma C."/>
        </authorList>
    </citation>
    <scope>NUCLEOTIDE SEQUENCE</scope>
    <source>
        <strain evidence="2">LJ419</strain>
    </source>
</reference>
<dbReference type="RefSeq" id="WP_234653079.1">
    <property type="nucleotide sequence ID" value="NZ_CP094997.1"/>
</dbReference>
<comment type="caution">
    <text evidence="2">The sequence shown here is derived from an EMBL/GenBank/DDBJ whole genome shotgun (WGS) entry which is preliminary data.</text>
</comment>